<dbReference type="Proteomes" id="UP000281741">
    <property type="component" value="Chromosome"/>
</dbReference>
<proteinExistence type="predicted"/>
<keyword evidence="7" id="KW-1185">Reference proteome</keyword>
<evidence type="ECO:0000313" key="7">
    <source>
        <dbReference type="Proteomes" id="UP000281741"/>
    </source>
</evidence>
<evidence type="ECO:0000259" key="3">
    <source>
        <dbReference type="Pfam" id="PF18962"/>
    </source>
</evidence>
<organism evidence="4 6">
    <name type="scientific">Chryseobacterium shandongense</name>
    <dbReference type="NCBI Taxonomy" id="1493872"/>
    <lineage>
        <taxon>Bacteria</taxon>
        <taxon>Pseudomonadati</taxon>
        <taxon>Bacteroidota</taxon>
        <taxon>Flavobacteriia</taxon>
        <taxon>Flavobacteriales</taxon>
        <taxon>Weeksellaceae</taxon>
        <taxon>Chryseobacterium group</taxon>
        <taxon>Chryseobacterium</taxon>
    </lineage>
</organism>
<accession>A0AAD1DM02</accession>
<keyword evidence="1 2" id="KW-0732">Signal</keyword>
<dbReference type="NCBIfam" id="NF038128">
    <property type="entry name" value="choice_anch_J"/>
    <property type="match status" value="1"/>
</dbReference>
<evidence type="ECO:0000313" key="4">
    <source>
        <dbReference type="EMBL" id="AZA85654.1"/>
    </source>
</evidence>
<evidence type="ECO:0000256" key="2">
    <source>
        <dbReference type="SAM" id="SignalP"/>
    </source>
</evidence>
<dbReference type="Pfam" id="PF18962">
    <property type="entry name" value="Por_Secre_tail"/>
    <property type="match status" value="1"/>
</dbReference>
<dbReference type="EMBL" id="CP033915">
    <property type="protein sequence ID" value="AZA85654.1"/>
    <property type="molecule type" value="Genomic_DNA"/>
</dbReference>
<evidence type="ECO:0000256" key="1">
    <source>
        <dbReference type="ARBA" id="ARBA00022729"/>
    </source>
</evidence>
<feature type="chain" id="PRO_5042077183" evidence="2">
    <location>
        <begin position="22"/>
        <end position="496"/>
    </location>
</feature>
<reference evidence="6 7" key="1">
    <citation type="submission" date="2018-11" db="EMBL/GenBank/DDBJ databases">
        <title>Proposal to divide the Flavobacteriaceae and reorganize its genera based on Amino Acid Identity values calculated from whole genome sequences.</title>
        <authorList>
            <person name="Nicholson A.C."/>
            <person name="Gulvik C.A."/>
            <person name="Whitney A.M."/>
            <person name="Humrighouse B.W."/>
            <person name="Bell M."/>
            <person name="Holmes B."/>
            <person name="Steigerwalt A.G."/>
            <person name="Villarma A."/>
            <person name="Sheth M."/>
            <person name="Batra D."/>
            <person name="Pryor J."/>
            <person name="Bernardet J.-F."/>
            <person name="Hugo C."/>
            <person name="Kampfer P."/>
            <person name="Newman J."/>
            <person name="McQuiston J.R."/>
        </authorList>
    </citation>
    <scope>NUCLEOTIDE SEQUENCE [LARGE SCALE GENOMIC DNA]</scope>
    <source>
        <strain evidence="4 6">G0207</strain>
        <strain evidence="5 7">H5143</strain>
    </source>
</reference>
<sequence length="496" mass="51998">MKKILSILGVVTLSNFSFAQANCAGALAIASGSTTTVASYTGTYLATCVGSGSAANLTPPGTPAANWYKYTPTANGEVTVSSNLPQNDGVTKSDDTRLSIITGACNALSCYGGNDDISATNYLSTTTFPVTAGTTYYIVWDNRWGNLGFDFTLNFNSVSCIRPSEFSINSPYATSATSAMVSWAAAVGAPASYDVEYGATGFTQGSGTIINTSTTSASISGAAGSALSYYLRSNCTGTQSAWIGPYRAFTALNATTTGYPYGFDNTSGFTADGWSGTWSVNNGAGNPQAGAQMVFSNSSTVIGTPTDRWLYSRPIYLAAGNSYQITFYLRNFTAANPIPAQSLELKVGNQPNPTSQTATVWSTTSFSASTWTQITTSFNVNTSGVYYFGFNHKTPGAAGPVSLALDTFNLAAGVLGVNDVKHENSTMSISPNPTSDILNIKTDSKIKAVSLVDMTGRKVEVKLNGSQVDVRSLTAGTYLITVETKEGTSTQKFIKK</sequence>
<feature type="signal peptide" evidence="2">
    <location>
        <begin position="1"/>
        <end position="21"/>
    </location>
</feature>
<dbReference type="AlphaFoldDB" id="A0AAD1DM02"/>
<feature type="domain" description="Secretion system C-terminal sorting" evidence="3">
    <location>
        <begin position="429"/>
        <end position="494"/>
    </location>
</feature>
<name>A0AAD1DM02_9FLAO</name>
<dbReference type="Proteomes" id="UP000274073">
    <property type="component" value="Chromosome"/>
</dbReference>
<protein>
    <submittedName>
        <fullName evidence="4">T9SS C-terminal target domain-containing protein</fullName>
    </submittedName>
</protein>
<dbReference type="NCBIfam" id="TIGR04183">
    <property type="entry name" value="Por_Secre_tail"/>
    <property type="match status" value="1"/>
</dbReference>
<evidence type="ECO:0000313" key="5">
    <source>
        <dbReference type="EMBL" id="AZA94059.1"/>
    </source>
</evidence>
<dbReference type="EMBL" id="CP033912">
    <property type="protein sequence ID" value="AZA94059.1"/>
    <property type="molecule type" value="Genomic_DNA"/>
</dbReference>
<gene>
    <name evidence="4" type="ORF">EG349_02030</name>
    <name evidence="5" type="ORF">EG353_00065</name>
</gene>
<evidence type="ECO:0000313" key="6">
    <source>
        <dbReference type="Proteomes" id="UP000274073"/>
    </source>
</evidence>
<dbReference type="RefSeq" id="WP_123853540.1">
    <property type="nucleotide sequence ID" value="NZ_CP033912.1"/>
</dbReference>
<dbReference type="InterPro" id="IPR026444">
    <property type="entry name" value="Secre_tail"/>
</dbReference>